<sequence>MDLNKYIKRSRAWAVSIVSFIFMFVPEEMFKSQIIFSNLSIEKNVIINRGIVFLAVFFLALLVNAIYLGYRRKVNIKGKNYTIQIKYGDLFKQKDCKVVIPFDECFTTNVGMGTADINPKSLCGQYLQANPSIDMEQLIHSSGILVKGKSKYAGKEKYESGRVIQNGKYLLMAFAKLDKVGKGILTREEYIESLSVLWEELDNYYGQQDVCIPILGSGTTRIGDNELTQQELLDIIINSYKLSVHRIKKPNKLCIVCRCMDDFSLNKIEGI</sequence>
<keyword evidence="1" id="KW-1133">Transmembrane helix</keyword>
<dbReference type="RefSeq" id="WP_262582903.1">
    <property type="nucleotide sequence ID" value="NZ_JAOQJL010000023.1"/>
</dbReference>
<evidence type="ECO:0000313" key="3">
    <source>
        <dbReference type="EMBL" id="MCU6766110.1"/>
    </source>
</evidence>
<gene>
    <name evidence="3" type="ORF">OCV61_11890</name>
</gene>
<dbReference type="Pfam" id="PF20016">
    <property type="entry name" value="ThsA_Macro"/>
    <property type="match status" value="1"/>
</dbReference>
<dbReference type="Proteomes" id="UP001652409">
    <property type="component" value="Unassembled WGS sequence"/>
</dbReference>
<proteinExistence type="predicted"/>
<evidence type="ECO:0000256" key="1">
    <source>
        <dbReference type="SAM" id="Phobius"/>
    </source>
</evidence>
<feature type="domain" description="Thoeris protein ThsA Macro" evidence="2">
    <location>
        <begin position="83"/>
        <end position="258"/>
    </location>
</feature>
<reference evidence="3 4" key="1">
    <citation type="journal article" date="2021" name="ISME Commun">
        <title>Automated analysis of genomic sequences facilitates high-throughput and comprehensive description of bacteria.</title>
        <authorList>
            <person name="Hitch T.C.A."/>
        </authorList>
    </citation>
    <scope>NUCLEOTIDE SEQUENCE [LARGE SCALE GENOMIC DNA]</scope>
    <source>
        <strain evidence="3 4">Sanger_23</strain>
    </source>
</reference>
<dbReference type="EMBL" id="JAOQJL010000023">
    <property type="protein sequence ID" value="MCU6766110.1"/>
    <property type="molecule type" value="Genomic_DNA"/>
</dbReference>
<evidence type="ECO:0000313" key="4">
    <source>
        <dbReference type="Proteomes" id="UP001652409"/>
    </source>
</evidence>
<keyword evidence="4" id="KW-1185">Reference proteome</keyword>
<feature type="transmembrane region" description="Helical" evidence="1">
    <location>
        <begin position="12"/>
        <end position="30"/>
    </location>
</feature>
<feature type="transmembrane region" description="Helical" evidence="1">
    <location>
        <begin position="50"/>
        <end position="70"/>
    </location>
</feature>
<protein>
    <submittedName>
        <fullName evidence="3">DUF6430 domain-containing protein</fullName>
    </submittedName>
</protein>
<dbReference type="InterPro" id="IPR045535">
    <property type="entry name" value="ThsA_Macro"/>
</dbReference>
<keyword evidence="1" id="KW-0812">Transmembrane</keyword>
<organism evidence="3 4">
    <name type="scientific">Blautia ammoniilytica</name>
    <dbReference type="NCBI Taxonomy" id="2981782"/>
    <lineage>
        <taxon>Bacteria</taxon>
        <taxon>Bacillati</taxon>
        <taxon>Bacillota</taxon>
        <taxon>Clostridia</taxon>
        <taxon>Lachnospirales</taxon>
        <taxon>Lachnospiraceae</taxon>
        <taxon>Blautia</taxon>
    </lineage>
</organism>
<name>A0ABT2TVA1_9FIRM</name>
<evidence type="ECO:0000259" key="2">
    <source>
        <dbReference type="Pfam" id="PF20016"/>
    </source>
</evidence>
<keyword evidence="1" id="KW-0472">Membrane</keyword>
<comment type="caution">
    <text evidence="3">The sequence shown here is derived from an EMBL/GenBank/DDBJ whole genome shotgun (WGS) entry which is preliminary data.</text>
</comment>
<accession>A0ABT2TVA1</accession>